<protein>
    <recommendedName>
        <fullName evidence="4 8">Leucine carboxyl methyltransferase 1</fullName>
        <ecNumber evidence="3 8">2.1.1.233</ecNumber>
    </recommendedName>
</protein>
<evidence type="ECO:0000256" key="7">
    <source>
        <dbReference type="ARBA" id="ARBA00022691"/>
    </source>
</evidence>
<dbReference type="PANTHER" id="PTHR13600:SF21">
    <property type="entry name" value="LEUCINE CARBOXYL METHYLTRANSFERASE 1"/>
    <property type="match status" value="1"/>
</dbReference>
<feature type="binding site" evidence="9">
    <location>
        <position position="221"/>
    </location>
    <ligand>
        <name>S-adenosyl-L-methionine</name>
        <dbReference type="ChEBI" id="CHEBI:59789"/>
    </ligand>
</feature>
<proteinExistence type="inferred from homology"/>
<evidence type="ECO:0000256" key="3">
    <source>
        <dbReference type="ARBA" id="ARBA00012834"/>
    </source>
</evidence>
<feature type="binding site" evidence="9">
    <location>
        <begin position="195"/>
        <end position="196"/>
    </location>
    <ligand>
        <name>S-adenosyl-L-methionine</name>
        <dbReference type="ChEBI" id="CHEBI:59789"/>
    </ligand>
</feature>
<feature type="region of interest" description="Disordered" evidence="10">
    <location>
        <begin position="11"/>
        <end position="42"/>
    </location>
</feature>
<dbReference type="OrthoDB" id="203237at2759"/>
<dbReference type="GeneID" id="41977544"/>
<dbReference type="SUPFAM" id="SSF53335">
    <property type="entry name" value="S-adenosyl-L-methionine-dependent methyltransferases"/>
    <property type="match status" value="1"/>
</dbReference>
<evidence type="ECO:0000256" key="5">
    <source>
        <dbReference type="ARBA" id="ARBA00022603"/>
    </source>
</evidence>
<comment type="caution">
    <text evidence="11">The sequence shown here is derived from an EMBL/GenBank/DDBJ whole genome shotgun (WGS) entry which is preliminary data.</text>
</comment>
<evidence type="ECO:0000256" key="9">
    <source>
        <dbReference type="PIRSR" id="PIRSR016305-1"/>
    </source>
</evidence>
<feature type="binding site" evidence="9">
    <location>
        <position position="121"/>
    </location>
    <ligand>
        <name>S-adenosyl-L-methionine</name>
        <dbReference type="ChEBI" id="CHEBI:59789"/>
    </ligand>
</feature>
<evidence type="ECO:0000256" key="4">
    <source>
        <dbReference type="ARBA" id="ARBA00017497"/>
    </source>
</evidence>
<evidence type="ECO:0000256" key="8">
    <source>
        <dbReference type="PIRNR" id="PIRNR016305"/>
    </source>
</evidence>
<keyword evidence="6 8" id="KW-0808">Transferase</keyword>
<dbReference type="EC" id="2.1.1.233" evidence="3 8"/>
<dbReference type="PIRSF" id="PIRSF016305">
    <property type="entry name" value="LCM_mtfrase"/>
    <property type="match status" value="1"/>
</dbReference>
<dbReference type="Gene3D" id="3.40.50.150">
    <property type="entry name" value="Vaccinia Virus protein VP39"/>
    <property type="match status" value="1"/>
</dbReference>
<dbReference type="GO" id="GO:0032259">
    <property type="term" value="P:methylation"/>
    <property type="evidence" value="ECO:0007669"/>
    <property type="project" value="UniProtKB-KW"/>
</dbReference>
<comment type="function">
    <text evidence="8">Methylates the carboxyl group of the C-terminal leucine residue of protein phosphatase 2A catalytic subunits to form alpha-leucine ester residues.</text>
</comment>
<dbReference type="EMBL" id="SKBQ01000078">
    <property type="protein sequence ID" value="TPX08480.1"/>
    <property type="molecule type" value="Genomic_DNA"/>
</dbReference>
<dbReference type="PANTHER" id="PTHR13600">
    <property type="entry name" value="LEUCINE CARBOXYL METHYLTRANSFERASE"/>
    <property type="match status" value="1"/>
</dbReference>
<keyword evidence="7 8" id="KW-0949">S-adenosyl-L-methionine</keyword>
<dbReference type="FunCoup" id="A0A507AW40">
    <property type="interactions" value="530"/>
</dbReference>
<comment type="similarity">
    <text evidence="2 8">Belongs to the methyltransferase superfamily. LCMT family.</text>
</comment>
<sequence length="356" mass="39097">MSSIPNLLSLRGSARGGRGGRHRGRGGTSSTSGPGHDATIQGTDTDAAVSRLSAVDVGFLNDPFAQFFVQGGPGAPVRRLPIINRGTYTRTTALDILIDSFIFGSDGLSSASSERQIISLGAGTDTRSLRLFSEAKAKGVTYHEIDFPVICTRKLNTVKATPLLMRALPSPSVGDKGSWQAKTDDGNQYWCHGIDLRELAHADLSAMDGLRTDIPTLLISECCLCYLETSEAKDVIKWFTDKIVDLGIIIYEPTDPDDSFGQVMISNLGSRGIVMPTLASYRNPSQQEARLKEAGFESVRKLTVKDIWTTWIPEEEKERVNSLEGLDEVEEWDLLASHYIIAWGWRGQGFKAWDRR</sequence>
<evidence type="ECO:0000313" key="12">
    <source>
        <dbReference type="Proteomes" id="UP000319257"/>
    </source>
</evidence>
<name>A0A507AW40_9PEZI</name>
<dbReference type="Pfam" id="PF04072">
    <property type="entry name" value="LCM"/>
    <property type="match status" value="1"/>
</dbReference>
<dbReference type="InParanoid" id="A0A507AW40"/>
<dbReference type="STRING" id="1093900.A0A507AW40"/>
<dbReference type="InterPro" id="IPR007213">
    <property type="entry name" value="Ppm1/Ppm2/Tcmp"/>
</dbReference>
<dbReference type="InterPro" id="IPR016651">
    <property type="entry name" value="LCMT1"/>
</dbReference>
<evidence type="ECO:0000256" key="6">
    <source>
        <dbReference type="ARBA" id="ARBA00022679"/>
    </source>
</evidence>
<keyword evidence="5 8" id="KW-0489">Methyltransferase</keyword>
<gene>
    <name evidence="11" type="ORF">E0L32_010097</name>
</gene>
<evidence type="ECO:0000256" key="10">
    <source>
        <dbReference type="SAM" id="MobiDB-lite"/>
    </source>
</evidence>
<dbReference type="RefSeq" id="XP_030990191.1">
    <property type="nucleotide sequence ID" value="XM_031132678.1"/>
</dbReference>
<reference evidence="11 12" key="1">
    <citation type="submission" date="2019-06" db="EMBL/GenBank/DDBJ databases">
        <title>Draft genome sequence of the filamentous fungus Phialemoniopsis curvata isolated from diesel fuel.</title>
        <authorList>
            <person name="Varaljay V.A."/>
            <person name="Lyon W.J."/>
            <person name="Crouch A.L."/>
            <person name="Drake C.E."/>
            <person name="Hollomon J.M."/>
            <person name="Nadeau L.J."/>
            <person name="Nunn H.S."/>
            <person name="Stevenson B.S."/>
            <person name="Bojanowski C.L."/>
            <person name="Crookes-Goodson W.J."/>
        </authorList>
    </citation>
    <scope>NUCLEOTIDE SEQUENCE [LARGE SCALE GENOMIC DNA]</scope>
    <source>
        <strain evidence="11 12">D216</strain>
    </source>
</reference>
<evidence type="ECO:0000313" key="11">
    <source>
        <dbReference type="EMBL" id="TPX08480.1"/>
    </source>
</evidence>
<organism evidence="11 12">
    <name type="scientific">Thyridium curvatum</name>
    <dbReference type="NCBI Taxonomy" id="1093900"/>
    <lineage>
        <taxon>Eukaryota</taxon>
        <taxon>Fungi</taxon>
        <taxon>Dikarya</taxon>
        <taxon>Ascomycota</taxon>
        <taxon>Pezizomycotina</taxon>
        <taxon>Sordariomycetes</taxon>
        <taxon>Sordariomycetidae</taxon>
        <taxon>Thyridiales</taxon>
        <taxon>Thyridiaceae</taxon>
        <taxon>Thyridium</taxon>
    </lineage>
</organism>
<comment type="catalytic activity">
    <reaction evidence="1 8">
        <text>[phosphatase 2A protein]-C-terminal L-leucine + S-adenosyl-L-methionine = [phosphatase 2A protein]-C-terminal L-leucine methyl ester + S-adenosyl-L-homocysteine</text>
        <dbReference type="Rhea" id="RHEA:48544"/>
        <dbReference type="Rhea" id="RHEA-COMP:12134"/>
        <dbReference type="Rhea" id="RHEA-COMP:12135"/>
        <dbReference type="ChEBI" id="CHEBI:57856"/>
        <dbReference type="ChEBI" id="CHEBI:59789"/>
        <dbReference type="ChEBI" id="CHEBI:90516"/>
        <dbReference type="ChEBI" id="CHEBI:90517"/>
        <dbReference type="EC" id="2.1.1.233"/>
    </reaction>
</comment>
<dbReference type="InterPro" id="IPR029063">
    <property type="entry name" value="SAM-dependent_MTases_sf"/>
</dbReference>
<accession>A0A507AW40</accession>
<keyword evidence="12" id="KW-1185">Reference proteome</keyword>
<dbReference type="GO" id="GO:0018423">
    <property type="term" value="F:protein C-terminal leucine carboxyl O-methyltransferase activity"/>
    <property type="evidence" value="ECO:0007669"/>
    <property type="project" value="UniProtKB-EC"/>
</dbReference>
<evidence type="ECO:0000256" key="2">
    <source>
        <dbReference type="ARBA" id="ARBA00010703"/>
    </source>
</evidence>
<evidence type="ECO:0000256" key="1">
    <source>
        <dbReference type="ARBA" id="ARBA00000724"/>
    </source>
</evidence>
<dbReference type="Proteomes" id="UP000319257">
    <property type="component" value="Unassembled WGS sequence"/>
</dbReference>
<dbReference type="AlphaFoldDB" id="A0A507AW40"/>
<feature type="binding site" evidence="9">
    <location>
        <position position="90"/>
    </location>
    <ligand>
        <name>S-adenosyl-L-methionine</name>
        <dbReference type="ChEBI" id="CHEBI:59789"/>
    </ligand>
</feature>